<dbReference type="EMBL" id="CAJOAX010004575">
    <property type="protein sequence ID" value="CAF3911799.1"/>
    <property type="molecule type" value="Genomic_DNA"/>
</dbReference>
<dbReference type="Gene3D" id="3.40.50.300">
    <property type="entry name" value="P-loop containing nucleotide triphosphate hydrolases"/>
    <property type="match status" value="2"/>
</dbReference>
<evidence type="ECO:0000256" key="10">
    <source>
        <dbReference type="ARBA" id="ARBA00023180"/>
    </source>
</evidence>
<dbReference type="Gene3D" id="1.20.1560.10">
    <property type="entry name" value="ABC transporter type 1, transmembrane domain"/>
    <property type="match status" value="2"/>
</dbReference>
<comment type="caution">
    <text evidence="12">The sequence shown here is derived from an EMBL/GenBank/DDBJ whole genome shotgun (WGS) entry which is preliminary data.</text>
</comment>
<evidence type="ECO:0000256" key="9">
    <source>
        <dbReference type="ARBA" id="ARBA00023136"/>
    </source>
</evidence>
<evidence type="ECO:0000256" key="5">
    <source>
        <dbReference type="ARBA" id="ARBA00022737"/>
    </source>
</evidence>
<dbReference type="InterPro" id="IPR003593">
    <property type="entry name" value="AAA+_ATPase"/>
</dbReference>
<dbReference type="CDD" id="cd03249">
    <property type="entry name" value="ABC_MTABC3_MDL1_MDL2"/>
    <property type="match status" value="1"/>
</dbReference>
<proteinExistence type="inferred from homology"/>
<keyword evidence="7" id="KW-0067">ATP-binding</keyword>
<keyword evidence="8" id="KW-1133">Transmembrane helix</keyword>
<dbReference type="GO" id="GO:0016887">
    <property type="term" value="F:ATP hydrolysis activity"/>
    <property type="evidence" value="ECO:0007669"/>
    <property type="project" value="InterPro"/>
</dbReference>
<name>A0A819ICZ4_9BILA</name>
<evidence type="ECO:0000256" key="4">
    <source>
        <dbReference type="ARBA" id="ARBA00022692"/>
    </source>
</evidence>
<dbReference type="InterPro" id="IPR027417">
    <property type="entry name" value="P-loop_NTPase"/>
</dbReference>
<dbReference type="InterPro" id="IPR003439">
    <property type="entry name" value="ABC_transporter-like_ATP-bd"/>
</dbReference>
<dbReference type="Proteomes" id="UP000663823">
    <property type="component" value="Unassembled WGS sequence"/>
</dbReference>
<comment type="subcellular location">
    <subcellularLocation>
        <location evidence="1">Cell membrane</location>
        <topology evidence="1">Multi-pass membrane protein</topology>
    </subcellularLocation>
</comment>
<dbReference type="SUPFAM" id="SSF90123">
    <property type="entry name" value="ABC transporter transmembrane region"/>
    <property type="match status" value="1"/>
</dbReference>
<dbReference type="GO" id="GO:0005524">
    <property type="term" value="F:ATP binding"/>
    <property type="evidence" value="ECO:0007669"/>
    <property type="project" value="UniProtKB-KW"/>
</dbReference>
<keyword evidence="3" id="KW-0813">Transport</keyword>
<dbReference type="PANTHER" id="PTHR43394">
    <property type="entry name" value="ATP-DEPENDENT PERMEASE MDL1, MITOCHONDRIAL"/>
    <property type="match status" value="1"/>
</dbReference>
<keyword evidence="4" id="KW-0812">Transmembrane</keyword>
<dbReference type="GO" id="GO:0005743">
    <property type="term" value="C:mitochondrial inner membrane"/>
    <property type="evidence" value="ECO:0007669"/>
    <property type="project" value="TreeGrafter"/>
</dbReference>
<keyword evidence="5" id="KW-0677">Repeat</keyword>
<dbReference type="PROSITE" id="PS50893">
    <property type="entry name" value="ABC_TRANSPORTER_2"/>
    <property type="match status" value="1"/>
</dbReference>
<dbReference type="AlphaFoldDB" id="A0A819ICZ4"/>
<dbReference type="GO" id="GO:0005886">
    <property type="term" value="C:plasma membrane"/>
    <property type="evidence" value="ECO:0007669"/>
    <property type="project" value="UniProtKB-SubCell"/>
</dbReference>
<accession>A0A819ICZ4</accession>
<keyword evidence="9" id="KW-0472">Membrane</keyword>
<dbReference type="Pfam" id="PF00664">
    <property type="entry name" value="ABC_membrane"/>
    <property type="match status" value="1"/>
</dbReference>
<evidence type="ECO:0000256" key="2">
    <source>
        <dbReference type="ARBA" id="ARBA00007577"/>
    </source>
</evidence>
<keyword evidence="10" id="KW-0325">Glycoprotein</keyword>
<dbReference type="InterPro" id="IPR011527">
    <property type="entry name" value="ABC1_TM_dom"/>
</dbReference>
<evidence type="ECO:0000256" key="6">
    <source>
        <dbReference type="ARBA" id="ARBA00022741"/>
    </source>
</evidence>
<dbReference type="GO" id="GO:0090374">
    <property type="term" value="P:oligopeptide export from mitochondrion"/>
    <property type="evidence" value="ECO:0007669"/>
    <property type="project" value="TreeGrafter"/>
</dbReference>
<dbReference type="FunFam" id="3.40.50.300:FF:000066">
    <property type="entry name" value="ABC transporter B family member 1"/>
    <property type="match status" value="1"/>
</dbReference>
<dbReference type="InterPro" id="IPR039421">
    <property type="entry name" value="Type_1_exporter"/>
</dbReference>
<dbReference type="SMART" id="SM00382">
    <property type="entry name" value="AAA"/>
    <property type="match status" value="2"/>
</dbReference>
<evidence type="ECO:0000256" key="3">
    <source>
        <dbReference type="ARBA" id="ARBA00022448"/>
    </source>
</evidence>
<evidence type="ECO:0000256" key="7">
    <source>
        <dbReference type="ARBA" id="ARBA00022840"/>
    </source>
</evidence>
<evidence type="ECO:0000256" key="1">
    <source>
        <dbReference type="ARBA" id="ARBA00004651"/>
    </source>
</evidence>
<evidence type="ECO:0000256" key="8">
    <source>
        <dbReference type="ARBA" id="ARBA00022989"/>
    </source>
</evidence>
<dbReference type="InterPro" id="IPR036640">
    <property type="entry name" value="ABC1_TM_sf"/>
</dbReference>
<dbReference type="SUPFAM" id="SSF52540">
    <property type="entry name" value="P-loop containing nucleoside triphosphate hydrolases"/>
    <property type="match status" value="2"/>
</dbReference>
<dbReference type="Pfam" id="PF00005">
    <property type="entry name" value="ABC_tran"/>
    <property type="match status" value="2"/>
</dbReference>
<reference evidence="12" key="1">
    <citation type="submission" date="2021-02" db="EMBL/GenBank/DDBJ databases">
        <authorList>
            <person name="Nowell W R."/>
        </authorList>
    </citation>
    <scope>NUCLEOTIDE SEQUENCE</scope>
</reference>
<organism evidence="12 13">
    <name type="scientific">Rotaria sordida</name>
    <dbReference type="NCBI Taxonomy" id="392033"/>
    <lineage>
        <taxon>Eukaryota</taxon>
        <taxon>Metazoa</taxon>
        <taxon>Spiralia</taxon>
        <taxon>Gnathifera</taxon>
        <taxon>Rotifera</taxon>
        <taxon>Eurotatoria</taxon>
        <taxon>Bdelloidea</taxon>
        <taxon>Philodinida</taxon>
        <taxon>Philodinidae</taxon>
        <taxon>Rotaria</taxon>
    </lineage>
</organism>
<gene>
    <name evidence="12" type="ORF">OTI717_LOCUS24338</name>
</gene>
<keyword evidence="6" id="KW-0547">Nucleotide-binding</keyword>
<dbReference type="PANTHER" id="PTHR43394:SF27">
    <property type="entry name" value="ATP-DEPENDENT TRANSLOCASE ABCB1-LIKE"/>
    <property type="match status" value="1"/>
</dbReference>
<comment type="similarity">
    <text evidence="2">Belongs to the ABC transporter superfamily. ABCB family. Multidrug resistance exporter (TC 3.A.1.201) subfamily.</text>
</comment>
<sequence length="683" mass="76167">MNELNAYAKAGQIVQEVFNSLRTVLSLNGANFEQKSIYIQSFAEGRGAAAPVFQLLDEEQELSINEREIWGKNSPEKESIDINGDIEFDNVTFAYPSREDISALHNLTLIARAGETTALVGSSGCGKSTCISLLLRYYDFSSGRIMINGRSITDYDRRQLRQNIGVVSQEPILFNMSIYENIRFGKLDASQAEIEEAAKQANAHYFIMQLPNKYETLVGERGIQLSCGEKQRVAIARALVKQPTLLLLDEATSALDNISETLVQEAVNRACKGRTTIVIAHRLTTIQNAHQIYVMDKGCVIEHGTHTTLMAQQNGKYRKMVDSQHIKEIDHGIDQVTDKEDEFDKVEREIFEQSHLSNENQLVGDDKKSLPPLSGQIIFLRLLSMNSPEWIILSIGAVACLLSGAVQPLFAVLLANIINLTVEVNQNMRTVKQLTIENEVLQKFTDLIDHSSKIHRKYSLLSAITFGINTGTHGYIFGALHWCALTLLERNEIDLKYIIMVKSIGVSLSAATNLFNLLDRISVIDNTSIEGQVLTDFRGDIKFDQVTFKYPIRSTSIVLNKLQLIIKSGQRVALVGASGCGKSTIIQLLERFYNVTSGQLLLDGVNIQQLNIQWVRSCFGLVSQEPVLFDLTIAENIAYGLENVSTEDIINAATKANIHDFIQQLPQGTAPKTNNINIEFYTK</sequence>
<evidence type="ECO:0000259" key="11">
    <source>
        <dbReference type="PROSITE" id="PS50893"/>
    </source>
</evidence>
<evidence type="ECO:0000313" key="13">
    <source>
        <dbReference type="Proteomes" id="UP000663823"/>
    </source>
</evidence>
<evidence type="ECO:0000313" key="12">
    <source>
        <dbReference type="EMBL" id="CAF3911799.1"/>
    </source>
</evidence>
<protein>
    <recommendedName>
        <fullName evidence="11">ABC transporter domain-containing protein</fullName>
    </recommendedName>
</protein>
<feature type="domain" description="ABC transporter" evidence="11">
    <location>
        <begin position="86"/>
        <end position="322"/>
    </location>
</feature>
<dbReference type="GO" id="GO:0015421">
    <property type="term" value="F:ABC-type oligopeptide transporter activity"/>
    <property type="evidence" value="ECO:0007669"/>
    <property type="project" value="TreeGrafter"/>
</dbReference>